<sequence>MILISLQYRHLALQTIRNAGSTRANANVTLVDPRLVRSCADVASTVNVGPRKRTSLIVTTSCSRSVRTITASPAASRALLRKQLLSPGAFQRPLVVWKIPESRESSRECWGRPSPRSHDTKQRLLVMTNFTLIKQGAIASAFHYPRAAIVTTAPRPAGGRRRLLHAL</sequence>
<accession>A0A4C1T6D4</accession>
<evidence type="ECO:0000313" key="1">
    <source>
        <dbReference type="EMBL" id="GBP09972.1"/>
    </source>
</evidence>
<protein>
    <submittedName>
        <fullName evidence="1">Uncharacterized protein</fullName>
    </submittedName>
</protein>
<gene>
    <name evidence="1" type="ORF">EVAR_92503_1</name>
</gene>
<name>A0A4C1T6D4_EUMVA</name>
<keyword evidence="2" id="KW-1185">Reference proteome</keyword>
<comment type="caution">
    <text evidence="1">The sequence shown here is derived from an EMBL/GenBank/DDBJ whole genome shotgun (WGS) entry which is preliminary data.</text>
</comment>
<dbReference type="AlphaFoldDB" id="A0A4C1T6D4"/>
<dbReference type="EMBL" id="BGZK01000038">
    <property type="protein sequence ID" value="GBP09972.1"/>
    <property type="molecule type" value="Genomic_DNA"/>
</dbReference>
<reference evidence="1 2" key="1">
    <citation type="journal article" date="2019" name="Commun. Biol.">
        <title>The bagworm genome reveals a unique fibroin gene that provides high tensile strength.</title>
        <authorList>
            <person name="Kono N."/>
            <person name="Nakamura H."/>
            <person name="Ohtoshi R."/>
            <person name="Tomita M."/>
            <person name="Numata K."/>
            <person name="Arakawa K."/>
        </authorList>
    </citation>
    <scope>NUCLEOTIDE SEQUENCE [LARGE SCALE GENOMIC DNA]</scope>
</reference>
<dbReference type="Proteomes" id="UP000299102">
    <property type="component" value="Unassembled WGS sequence"/>
</dbReference>
<evidence type="ECO:0000313" key="2">
    <source>
        <dbReference type="Proteomes" id="UP000299102"/>
    </source>
</evidence>
<organism evidence="1 2">
    <name type="scientific">Eumeta variegata</name>
    <name type="common">Bagworm moth</name>
    <name type="synonym">Eumeta japonica</name>
    <dbReference type="NCBI Taxonomy" id="151549"/>
    <lineage>
        <taxon>Eukaryota</taxon>
        <taxon>Metazoa</taxon>
        <taxon>Ecdysozoa</taxon>
        <taxon>Arthropoda</taxon>
        <taxon>Hexapoda</taxon>
        <taxon>Insecta</taxon>
        <taxon>Pterygota</taxon>
        <taxon>Neoptera</taxon>
        <taxon>Endopterygota</taxon>
        <taxon>Lepidoptera</taxon>
        <taxon>Glossata</taxon>
        <taxon>Ditrysia</taxon>
        <taxon>Tineoidea</taxon>
        <taxon>Psychidae</taxon>
        <taxon>Oiketicinae</taxon>
        <taxon>Eumeta</taxon>
    </lineage>
</organism>
<proteinExistence type="predicted"/>